<dbReference type="GeneID" id="30201668"/>
<dbReference type="SUPFAM" id="SSF57959">
    <property type="entry name" value="Leucine zipper domain"/>
    <property type="match status" value="1"/>
</dbReference>
<evidence type="ECO:0000256" key="3">
    <source>
        <dbReference type="ARBA" id="ARBA00023015"/>
    </source>
</evidence>
<dbReference type="PROSITE" id="PS00036">
    <property type="entry name" value="BZIP_BASIC"/>
    <property type="match status" value="1"/>
</dbReference>
<dbReference type="PANTHER" id="PTHR46714">
    <property type="entry name" value="TRANSCRIPTIONAL ACTIVATOR HAC1"/>
    <property type="match status" value="1"/>
</dbReference>
<dbReference type="OrthoDB" id="674948at2759"/>
<comment type="similarity">
    <text evidence="2">Belongs to the bZIP family.</text>
</comment>
<gene>
    <name evidence="10" type="ORF">WICANDRAFT_76628</name>
</gene>
<dbReference type="Proteomes" id="UP000094112">
    <property type="component" value="Unassembled WGS sequence"/>
</dbReference>
<dbReference type="Gene3D" id="1.20.5.170">
    <property type="match status" value="1"/>
</dbReference>
<feature type="region of interest" description="Disordered" evidence="8">
    <location>
        <begin position="123"/>
        <end position="165"/>
    </location>
</feature>
<evidence type="ECO:0000313" key="10">
    <source>
        <dbReference type="EMBL" id="ODQ62460.1"/>
    </source>
</evidence>
<evidence type="ECO:0000256" key="7">
    <source>
        <dbReference type="ARBA" id="ARBA00023242"/>
    </source>
</evidence>
<organism evidence="10 11">
    <name type="scientific">Wickerhamomyces anomalus (strain ATCC 58044 / CBS 1984 / NCYC 433 / NRRL Y-366-8)</name>
    <name type="common">Yeast</name>
    <name type="synonym">Hansenula anomala</name>
    <dbReference type="NCBI Taxonomy" id="683960"/>
    <lineage>
        <taxon>Eukaryota</taxon>
        <taxon>Fungi</taxon>
        <taxon>Dikarya</taxon>
        <taxon>Ascomycota</taxon>
        <taxon>Saccharomycotina</taxon>
        <taxon>Saccharomycetes</taxon>
        <taxon>Phaffomycetales</taxon>
        <taxon>Wickerhamomycetaceae</taxon>
        <taxon>Wickerhamomyces</taxon>
    </lineage>
</organism>
<dbReference type="AlphaFoldDB" id="A0A1E3PAZ2"/>
<comment type="subcellular location">
    <subcellularLocation>
        <location evidence="1">Nucleus</location>
    </subcellularLocation>
</comment>
<keyword evidence="11" id="KW-1185">Reference proteome</keyword>
<evidence type="ECO:0000256" key="1">
    <source>
        <dbReference type="ARBA" id="ARBA00004123"/>
    </source>
</evidence>
<keyword evidence="7" id="KW-0539">Nucleus</keyword>
<evidence type="ECO:0000256" key="4">
    <source>
        <dbReference type="ARBA" id="ARBA00023125"/>
    </source>
</evidence>
<evidence type="ECO:0000256" key="8">
    <source>
        <dbReference type="SAM" id="MobiDB-lite"/>
    </source>
</evidence>
<dbReference type="SMART" id="SM00338">
    <property type="entry name" value="BRLZ"/>
    <property type="match status" value="1"/>
</dbReference>
<keyword evidence="3" id="KW-0805">Transcription regulation</keyword>
<dbReference type="GO" id="GO:0000981">
    <property type="term" value="F:DNA-binding transcription factor activity, RNA polymerase II-specific"/>
    <property type="evidence" value="ECO:0007669"/>
    <property type="project" value="InterPro"/>
</dbReference>
<dbReference type="STRING" id="683960.A0A1E3PAZ2"/>
<feature type="region of interest" description="Disordered" evidence="8">
    <location>
        <begin position="1"/>
        <end position="47"/>
    </location>
</feature>
<dbReference type="RefSeq" id="XP_019041667.1">
    <property type="nucleotide sequence ID" value="XM_019184422.1"/>
</dbReference>
<evidence type="ECO:0000313" key="11">
    <source>
        <dbReference type="Proteomes" id="UP000094112"/>
    </source>
</evidence>
<proteinExistence type="inferred from homology"/>
<feature type="compositionally biased region" description="Low complexity" evidence="8">
    <location>
        <begin position="145"/>
        <end position="155"/>
    </location>
</feature>
<dbReference type="GO" id="GO:0006986">
    <property type="term" value="P:response to unfolded protein"/>
    <property type="evidence" value="ECO:0007669"/>
    <property type="project" value="UniProtKB-KW"/>
</dbReference>
<dbReference type="InterPro" id="IPR044280">
    <property type="entry name" value="Hac1/HY5"/>
</dbReference>
<dbReference type="GO" id="GO:0005634">
    <property type="term" value="C:nucleus"/>
    <property type="evidence" value="ECO:0007669"/>
    <property type="project" value="UniProtKB-SubCell"/>
</dbReference>
<evidence type="ECO:0000256" key="6">
    <source>
        <dbReference type="ARBA" id="ARBA00023230"/>
    </source>
</evidence>
<sequence length="277" mass="32280">MTDMDIPQDYKTSLPPRKRAKTKEEKEQRRIERILRNRKAAHASREKKRKHVEFLESYVLDLEKQLHLYKDLNTNLMDYYTGGNGAVDNMVEKVQNLPDLKKMRQDHLSEIDVEDHCDSMTLPKTPESFTSSPKNEDDFVPELMSPESSSSVSDSNTFNQGFISPETSPISSNKFSLDIITGAEHGPSSPVKIEPELDSNKFFTDNTFIKKEEQDYMPLADDLFSEKLSFDDFQVNTLDNDYGFDELRNPAVITHIKDLYRVQFKICQWMYLNWTWL</sequence>
<dbReference type="InterPro" id="IPR046347">
    <property type="entry name" value="bZIP_sf"/>
</dbReference>
<reference evidence="10 11" key="1">
    <citation type="journal article" date="2016" name="Proc. Natl. Acad. Sci. U.S.A.">
        <title>Comparative genomics of biotechnologically important yeasts.</title>
        <authorList>
            <person name="Riley R."/>
            <person name="Haridas S."/>
            <person name="Wolfe K.H."/>
            <person name="Lopes M.R."/>
            <person name="Hittinger C.T."/>
            <person name="Goeker M."/>
            <person name="Salamov A.A."/>
            <person name="Wisecaver J.H."/>
            <person name="Long T.M."/>
            <person name="Calvey C.H."/>
            <person name="Aerts A.L."/>
            <person name="Barry K.W."/>
            <person name="Choi C."/>
            <person name="Clum A."/>
            <person name="Coughlan A.Y."/>
            <person name="Deshpande S."/>
            <person name="Douglass A.P."/>
            <person name="Hanson S.J."/>
            <person name="Klenk H.-P."/>
            <person name="LaButti K.M."/>
            <person name="Lapidus A."/>
            <person name="Lindquist E.A."/>
            <person name="Lipzen A.M."/>
            <person name="Meier-Kolthoff J.P."/>
            <person name="Ohm R.A."/>
            <person name="Otillar R.P."/>
            <person name="Pangilinan J.L."/>
            <person name="Peng Y."/>
            <person name="Rokas A."/>
            <person name="Rosa C.A."/>
            <person name="Scheuner C."/>
            <person name="Sibirny A.A."/>
            <person name="Slot J.C."/>
            <person name="Stielow J.B."/>
            <person name="Sun H."/>
            <person name="Kurtzman C.P."/>
            <person name="Blackwell M."/>
            <person name="Grigoriev I.V."/>
            <person name="Jeffries T.W."/>
        </authorList>
    </citation>
    <scope>NUCLEOTIDE SEQUENCE [LARGE SCALE GENOMIC DNA]</scope>
    <source>
        <strain evidence="11">ATCC 58044 / CBS 1984 / NCYC 433 / NRRL Y-366-8</strain>
    </source>
</reference>
<dbReference type="GO" id="GO:0045944">
    <property type="term" value="P:positive regulation of transcription by RNA polymerase II"/>
    <property type="evidence" value="ECO:0007669"/>
    <property type="project" value="InterPro"/>
</dbReference>
<feature type="compositionally biased region" description="Basic residues" evidence="8">
    <location>
        <begin position="36"/>
        <end position="47"/>
    </location>
</feature>
<feature type="compositionally biased region" description="Polar residues" evidence="8">
    <location>
        <begin position="156"/>
        <end position="165"/>
    </location>
</feature>
<feature type="compositionally biased region" description="Basic and acidic residues" evidence="8">
    <location>
        <begin position="22"/>
        <end position="35"/>
    </location>
</feature>
<dbReference type="Pfam" id="PF00170">
    <property type="entry name" value="bZIP_1"/>
    <property type="match status" value="1"/>
</dbReference>
<dbReference type="InterPro" id="IPR004827">
    <property type="entry name" value="bZIP"/>
</dbReference>
<dbReference type="CDD" id="cd14710">
    <property type="entry name" value="bZIP_HAC1-like"/>
    <property type="match status" value="1"/>
</dbReference>
<evidence type="ECO:0000256" key="2">
    <source>
        <dbReference type="ARBA" id="ARBA00007163"/>
    </source>
</evidence>
<dbReference type="PANTHER" id="PTHR46714:SF6">
    <property type="entry name" value="TRANSCRIPTIONAL ACTIVATOR HAC1"/>
    <property type="match status" value="1"/>
</dbReference>
<evidence type="ECO:0000259" key="9">
    <source>
        <dbReference type="PROSITE" id="PS00036"/>
    </source>
</evidence>
<keyword evidence="4" id="KW-0238">DNA-binding</keyword>
<dbReference type="EMBL" id="KV454208">
    <property type="protein sequence ID" value="ODQ62460.1"/>
    <property type="molecule type" value="Genomic_DNA"/>
</dbReference>
<keyword evidence="5" id="KW-0804">Transcription</keyword>
<name>A0A1E3PAZ2_WICAA</name>
<feature type="domain" description="BZIP" evidence="9">
    <location>
        <begin position="33"/>
        <end position="47"/>
    </location>
</feature>
<dbReference type="GO" id="GO:0003677">
    <property type="term" value="F:DNA binding"/>
    <property type="evidence" value="ECO:0007669"/>
    <property type="project" value="UniProtKB-KW"/>
</dbReference>
<keyword evidence="6" id="KW-0834">Unfolded protein response</keyword>
<accession>A0A1E3PAZ2</accession>
<evidence type="ECO:0000256" key="5">
    <source>
        <dbReference type="ARBA" id="ARBA00023163"/>
    </source>
</evidence>
<protein>
    <recommendedName>
        <fullName evidence="9">BZIP domain-containing protein</fullName>
    </recommendedName>
</protein>